<dbReference type="NCBIfam" id="TIGR01643">
    <property type="entry name" value="YD_repeat_2x"/>
    <property type="match status" value="6"/>
</dbReference>
<evidence type="ECO:0000256" key="2">
    <source>
        <dbReference type="SAM" id="MobiDB-lite"/>
    </source>
</evidence>
<name>A0A1H0PLY6_9ACTN</name>
<feature type="region of interest" description="Disordered" evidence="2">
    <location>
        <begin position="325"/>
        <end position="393"/>
    </location>
</feature>
<feature type="compositionally biased region" description="Polar residues" evidence="2">
    <location>
        <begin position="378"/>
        <end position="390"/>
    </location>
</feature>
<dbReference type="EMBL" id="LT629710">
    <property type="protein sequence ID" value="SDP06043.1"/>
    <property type="molecule type" value="Genomic_DNA"/>
</dbReference>
<dbReference type="STRING" id="1090615.SAMN04515671_2835"/>
<sequence>MNSPKLTLEGDPQSIRASADRWGFFSTATSDSAEDIRRIDSGGFIGDEATLYHDRLNGDLPPHLDTTSEAWKAVSDALKVYASSLESLQSRMAALAARAGDQQGAVSSADGEAADAATADARHAADVEVAKKALEPGEKLPADTYQSQSTQASSQLAAAKGALQQTIDAANQVHGEHAAAVDQCVTAINRAAAMRFEEPPGFWGRLKNSVVGWIQDHVDVLQAISGVLKQISSIAGLLAMIPVLAPVMGPIAAVTGGAAVVIDATVYAATGKGSLTDIMMDAAGALPFAKGVKYVKDAVTGERAAKETAAVAGVVGDAKDATAATRAASDGPAAATVGADSKSVAAQSRAAGPHADSPSMADGSGGSVSDRAADQAGNAANTRTPPSRCTTAGDPINVVTGEMIMRQVDLELPGVLPLVLQRVHLSSYRWGSLFGPSWASTLEQRVEVGEGGVACFVAEDGVVLYYPDAGSVGGGDSALPVEGIRQWPLRRSVGGGWTVEDPDTGITRRFMAADDGGRSPIVELFDRHGNTVYFDYAPSGVICAVRHSGGYHVEVHTEHGVVTQLSVRDDGTAFPVASFGYDRAGNLVSTDDPAGQPMRFDCDDNGRIVQWTDRNHIWYRYEYDQDGRCVRTSGRGRVLSYGFSYLPGRTLVTDSLGAVTRYGYNGSGQVVRQVDPLGNATASVWDRYDRLLLRTDALGRTTQFGYDDEGRLIEVTYPDGRRESVQRNGLGLAVRIRDAAGAVWTRDYDDVGGLIGETDPLGAEVRYTRARTGTVATSTDPSGAVTVVTSNDAGLPVRVCDPLGGVNSLEYNGFGRAVRSVDPIGGVTEVGWTVGGKMAWRVGPDGGREEWTWDGEGNLTGHTDAAGGWTAIVSGVFDLPVLRINPDGSRMSFGYDTELRLTSVQNSAGRRWLYEYDAAGRLVAETDFNGRSLSYRHDALGRLVATRNGLGQETALQYDLAGNLIERETVDGVTSFAYDAAGRLMTAATAGAVVHLERDRCGRVVRETVNGRTVVSGFDSAGRRVSRLTPTGVASRWSFDAAGRPESLTSGRHEVRFEFDEAGREIGRLFSAGAVLAQQFDAGHRMITQVIGARSGPVATSRTFDYRVDGALAGLSNELTGVSRRFDLDPSGRVVGVRAAGWSENYAYDPLGQLSEASFAGCRSDGGGGREYAGTQITRAGNVNYGHDRQGRVVVRSKKRLSRKPETWRYSYDAHDRMVSAWSGDRQWSYTYDAFGRRISKQRRDASGHIAEQVLFTWDGNVLIEQVALGPGATPKVTTWDYLPGSWRPVTQADSRGKDRQFWAVVSDLVGTPTELVSPDGARVAWSNGDSTLWGAPRKLPDAPSKYDIDCPLRFPGQYADDETGLNYNRHRYYDPVAARYTTADPLGLAPADDPHGYVLNPTGWADPLGLAPCGATSPLDRAPNDLSAFGNRSGPRPPRASDIEIDENGMTVPQAPPTPSGASTFGDPLGARLTGHYHTIPEGTPMPDGLSVVRDGSDVGGPHSPTHATIYPTLPMSPETFAEKFTSLPWQHGGKL</sequence>
<gene>
    <name evidence="6" type="ORF">SAMN04515671_2835</name>
</gene>
<protein>
    <submittedName>
        <fullName evidence="6">RHS repeat-associated core domain-containing protein</fullName>
    </submittedName>
</protein>
<evidence type="ECO:0000259" key="4">
    <source>
        <dbReference type="Pfam" id="PF20148"/>
    </source>
</evidence>
<dbReference type="PANTHER" id="PTHR32305">
    <property type="match status" value="1"/>
</dbReference>
<proteinExistence type="predicted"/>
<dbReference type="PANTHER" id="PTHR32305:SF15">
    <property type="entry name" value="PROTEIN RHSA-RELATED"/>
    <property type="match status" value="1"/>
</dbReference>
<feature type="domain" description="Tse2 ADP-ribosyltransferase toxin" evidence="3">
    <location>
        <begin position="1433"/>
        <end position="1533"/>
    </location>
</feature>
<dbReference type="InterPro" id="IPR056823">
    <property type="entry name" value="TEN-like_YD-shell"/>
</dbReference>
<reference evidence="6 7" key="1">
    <citation type="submission" date="2016-10" db="EMBL/GenBank/DDBJ databases">
        <authorList>
            <person name="de Groot N.N."/>
        </authorList>
    </citation>
    <scope>NUCLEOTIDE SEQUENCE [LARGE SCALE GENOMIC DNA]</scope>
    <source>
        <strain evidence="7">P4-7,KCTC 19426,CECT 7604</strain>
    </source>
</reference>
<dbReference type="Proteomes" id="UP000198741">
    <property type="component" value="Chromosome I"/>
</dbReference>
<dbReference type="InterPro" id="IPR041018">
    <property type="entry name" value="ADPRTs_Tse2"/>
</dbReference>
<keyword evidence="7" id="KW-1185">Reference proteome</keyword>
<dbReference type="Pfam" id="PF05593">
    <property type="entry name" value="RHS_repeat"/>
    <property type="match status" value="3"/>
</dbReference>
<evidence type="ECO:0000259" key="5">
    <source>
        <dbReference type="Pfam" id="PF25023"/>
    </source>
</evidence>
<feature type="compositionally biased region" description="Low complexity" evidence="2">
    <location>
        <begin position="325"/>
        <end position="336"/>
    </location>
</feature>
<dbReference type="InterPro" id="IPR050708">
    <property type="entry name" value="T6SS_VgrG/RHS"/>
</dbReference>
<dbReference type="RefSeq" id="WP_090476822.1">
    <property type="nucleotide sequence ID" value="NZ_LT629710.1"/>
</dbReference>
<keyword evidence="1" id="KW-0677">Repeat</keyword>
<accession>A0A1H0PLY6</accession>
<dbReference type="InterPro" id="IPR031325">
    <property type="entry name" value="RHS_repeat"/>
</dbReference>
<dbReference type="InterPro" id="IPR022385">
    <property type="entry name" value="Rhs_assc_core"/>
</dbReference>
<dbReference type="OrthoDB" id="4981820at2"/>
<evidence type="ECO:0000259" key="3">
    <source>
        <dbReference type="Pfam" id="PF18648"/>
    </source>
</evidence>
<evidence type="ECO:0000313" key="7">
    <source>
        <dbReference type="Proteomes" id="UP000198741"/>
    </source>
</evidence>
<evidence type="ECO:0000313" key="6">
    <source>
        <dbReference type="EMBL" id="SDP06043.1"/>
    </source>
</evidence>
<evidence type="ECO:0000256" key="1">
    <source>
        <dbReference type="ARBA" id="ARBA00022737"/>
    </source>
</evidence>
<dbReference type="NCBIfam" id="TIGR03696">
    <property type="entry name" value="Rhs_assc_core"/>
    <property type="match status" value="1"/>
</dbReference>
<feature type="domain" description="DUF6531" evidence="4">
    <location>
        <begin position="393"/>
        <end position="466"/>
    </location>
</feature>
<dbReference type="Pfam" id="PF20148">
    <property type="entry name" value="DUF6531"/>
    <property type="match status" value="1"/>
</dbReference>
<dbReference type="InterPro" id="IPR045351">
    <property type="entry name" value="DUF6531"/>
</dbReference>
<dbReference type="Pfam" id="PF18648">
    <property type="entry name" value="ADPRTs_Tse2"/>
    <property type="match status" value="1"/>
</dbReference>
<dbReference type="Gene3D" id="2.180.10.10">
    <property type="entry name" value="RHS repeat-associated core"/>
    <property type="match status" value="4"/>
</dbReference>
<feature type="domain" description="Teneurin-like YD-shell" evidence="5">
    <location>
        <begin position="1128"/>
        <end position="1385"/>
    </location>
</feature>
<dbReference type="Pfam" id="PF25023">
    <property type="entry name" value="TEN_YD-shell"/>
    <property type="match status" value="1"/>
</dbReference>
<dbReference type="InterPro" id="IPR006530">
    <property type="entry name" value="YD"/>
</dbReference>
<organism evidence="6 7">
    <name type="scientific">Nakamurella panacisegetis</name>
    <dbReference type="NCBI Taxonomy" id="1090615"/>
    <lineage>
        <taxon>Bacteria</taxon>
        <taxon>Bacillati</taxon>
        <taxon>Actinomycetota</taxon>
        <taxon>Actinomycetes</taxon>
        <taxon>Nakamurellales</taxon>
        <taxon>Nakamurellaceae</taxon>
        <taxon>Nakamurella</taxon>
    </lineage>
</organism>